<dbReference type="EMBL" id="DS469577">
    <property type="protein sequence ID" value="EDO41497.1"/>
    <property type="molecule type" value="Genomic_DNA"/>
</dbReference>
<dbReference type="GO" id="GO:0008270">
    <property type="term" value="F:zinc ion binding"/>
    <property type="evidence" value="ECO:0007669"/>
    <property type="project" value="UniProtKB-KW"/>
</dbReference>
<organism evidence="13 14">
    <name type="scientific">Nematostella vectensis</name>
    <name type="common">Starlet sea anemone</name>
    <dbReference type="NCBI Taxonomy" id="45351"/>
    <lineage>
        <taxon>Eukaryota</taxon>
        <taxon>Metazoa</taxon>
        <taxon>Cnidaria</taxon>
        <taxon>Anthozoa</taxon>
        <taxon>Hexacorallia</taxon>
        <taxon>Actiniaria</taxon>
        <taxon>Edwardsiidae</taxon>
        <taxon>Nematostella</taxon>
    </lineage>
</organism>
<reference evidence="13 14" key="1">
    <citation type="journal article" date="2007" name="Science">
        <title>Sea anemone genome reveals ancestral eumetazoan gene repertoire and genomic organization.</title>
        <authorList>
            <person name="Putnam N.H."/>
            <person name="Srivastava M."/>
            <person name="Hellsten U."/>
            <person name="Dirks B."/>
            <person name="Chapman J."/>
            <person name="Salamov A."/>
            <person name="Terry A."/>
            <person name="Shapiro H."/>
            <person name="Lindquist E."/>
            <person name="Kapitonov V.V."/>
            <person name="Jurka J."/>
            <person name="Genikhovich G."/>
            <person name="Grigoriev I.V."/>
            <person name="Lucas S.M."/>
            <person name="Steele R.E."/>
            <person name="Finnerty J.R."/>
            <person name="Technau U."/>
            <person name="Martindale M.Q."/>
            <person name="Rokhsar D.S."/>
        </authorList>
    </citation>
    <scope>NUCLEOTIDE SEQUENCE [LARGE SCALE GENOMIC DNA]</scope>
    <source>
        <strain evidence="14">CH2 X CH6</strain>
    </source>
</reference>
<keyword evidence="5" id="KW-0863">Zinc-finger</keyword>
<dbReference type="AlphaFoldDB" id="A7S4C7"/>
<keyword evidence="9 11" id="KW-0472">Membrane</keyword>
<comment type="subcellular location">
    <subcellularLocation>
        <location evidence="1">Membrane</location>
        <topology evidence="1">Multi-pass membrane protein</topology>
    </subcellularLocation>
</comment>
<dbReference type="OMA" id="QCEICHY"/>
<dbReference type="InterPro" id="IPR011016">
    <property type="entry name" value="Znf_RING-CH"/>
</dbReference>
<evidence type="ECO:0000256" key="6">
    <source>
        <dbReference type="ARBA" id="ARBA00022786"/>
    </source>
</evidence>
<evidence type="ECO:0000256" key="5">
    <source>
        <dbReference type="ARBA" id="ARBA00022771"/>
    </source>
</evidence>
<evidence type="ECO:0000256" key="3">
    <source>
        <dbReference type="ARBA" id="ARBA00022692"/>
    </source>
</evidence>
<feature type="domain" description="RING-CH-type" evidence="12">
    <location>
        <begin position="80"/>
        <end position="139"/>
    </location>
</feature>
<proteinExistence type="predicted"/>
<evidence type="ECO:0000256" key="1">
    <source>
        <dbReference type="ARBA" id="ARBA00004141"/>
    </source>
</evidence>
<keyword evidence="14" id="KW-1185">Reference proteome</keyword>
<feature type="transmembrane region" description="Helical" evidence="11">
    <location>
        <begin position="197"/>
        <end position="217"/>
    </location>
</feature>
<evidence type="ECO:0000256" key="9">
    <source>
        <dbReference type="ARBA" id="ARBA00023136"/>
    </source>
</evidence>
<keyword evidence="4" id="KW-0479">Metal-binding</keyword>
<keyword evidence="2" id="KW-0808">Transferase</keyword>
<dbReference type="InterPro" id="IPR013083">
    <property type="entry name" value="Znf_RING/FYVE/PHD"/>
</dbReference>
<dbReference type="STRING" id="45351.A7S4C7"/>
<keyword evidence="7" id="KW-0862">Zinc</keyword>
<evidence type="ECO:0000313" key="13">
    <source>
        <dbReference type="EMBL" id="EDO41497.1"/>
    </source>
</evidence>
<dbReference type="GO" id="GO:0016020">
    <property type="term" value="C:membrane"/>
    <property type="evidence" value="ECO:0007669"/>
    <property type="project" value="UniProtKB-SubCell"/>
</dbReference>
<dbReference type="Pfam" id="PF12906">
    <property type="entry name" value="RINGv"/>
    <property type="match status" value="1"/>
</dbReference>
<feature type="compositionally biased region" description="Low complexity" evidence="10">
    <location>
        <begin position="281"/>
        <end position="294"/>
    </location>
</feature>
<feature type="transmembrane region" description="Helical" evidence="11">
    <location>
        <begin position="164"/>
        <end position="185"/>
    </location>
</feature>
<evidence type="ECO:0000256" key="11">
    <source>
        <dbReference type="SAM" id="Phobius"/>
    </source>
</evidence>
<dbReference type="eggNOG" id="KOG1609">
    <property type="taxonomic scope" value="Eukaryota"/>
</dbReference>
<evidence type="ECO:0000313" key="14">
    <source>
        <dbReference type="Proteomes" id="UP000001593"/>
    </source>
</evidence>
<dbReference type="HOGENOM" id="CLU_869606_0_0_1"/>
<sequence>MNTLASSELAPEQPEDLETVVTLWPTEFSKLMDSESPENLELHALNMDGDVSNASNSKSSPKLEFELPIEDSKQELGFFAEFEYENECRICHTEGDEVLISPCKCSGSTKWVHESCLVLWFQVSRTSKCELCAEKISVKKYTKPVREWRRPDVKSVGPCSKVDLWYLFVTLFSVSTIIGFVVFQACVKSDDVESTAVFSAIYVLCAFMIVLRVRYFYQWFTRRSFFWQKWRRLNQEWFISTEGPRCEVKTLPPQDPGCELQEVLSVEPSTLAAPSREETASPGSSPEDSSIEDSIQGESRDSSLSELIKGRGIVMSESMV</sequence>
<name>A7S4C7_NEMVE</name>
<dbReference type="Proteomes" id="UP000001593">
    <property type="component" value="Unassembled WGS sequence"/>
</dbReference>
<accession>A7S4C7</accession>
<dbReference type="Gene3D" id="3.30.40.10">
    <property type="entry name" value="Zinc/RING finger domain, C3HC4 (zinc finger)"/>
    <property type="match status" value="1"/>
</dbReference>
<gene>
    <name evidence="13" type="ORF">NEMVEDRAFT_v1g242772</name>
</gene>
<dbReference type="KEGG" id="nve:5513272"/>
<dbReference type="PhylomeDB" id="A7S4C7"/>
<evidence type="ECO:0000256" key="10">
    <source>
        <dbReference type="SAM" id="MobiDB-lite"/>
    </source>
</evidence>
<dbReference type="PROSITE" id="PS51292">
    <property type="entry name" value="ZF_RING_CH"/>
    <property type="match status" value="1"/>
</dbReference>
<evidence type="ECO:0000256" key="2">
    <source>
        <dbReference type="ARBA" id="ARBA00022679"/>
    </source>
</evidence>
<dbReference type="InParanoid" id="A7S4C7"/>
<dbReference type="GO" id="GO:0016567">
    <property type="term" value="P:protein ubiquitination"/>
    <property type="evidence" value="ECO:0000318"/>
    <property type="project" value="GO_Central"/>
</dbReference>
<dbReference type="SMART" id="SM00744">
    <property type="entry name" value="RINGv"/>
    <property type="match status" value="1"/>
</dbReference>
<dbReference type="PANTHER" id="PTHR46065">
    <property type="entry name" value="E3 UBIQUITIN-PROTEIN LIGASE MARCH 2/3 FAMILY MEMBER"/>
    <property type="match status" value="1"/>
</dbReference>
<dbReference type="OrthoDB" id="264354at2759"/>
<evidence type="ECO:0000259" key="12">
    <source>
        <dbReference type="PROSITE" id="PS51292"/>
    </source>
</evidence>
<evidence type="ECO:0000256" key="8">
    <source>
        <dbReference type="ARBA" id="ARBA00022989"/>
    </source>
</evidence>
<keyword evidence="6" id="KW-0833">Ubl conjugation pathway</keyword>
<feature type="region of interest" description="Disordered" evidence="10">
    <location>
        <begin position="269"/>
        <end position="308"/>
    </location>
</feature>
<keyword evidence="8 11" id="KW-1133">Transmembrane helix</keyword>
<dbReference type="GO" id="GO:0004842">
    <property type="term" value="F:ubiquitin-protein transferase activity"/>
    <property type="evidence" value="ECO:0000318"/>
    <property type="project" value="GO_Central"/>
</dbReference>
<keyword evidence="3 11" id="KW-0812">Transmembrane</keyword>
<protein>
    <recommendedName>
        <fullName evidence="12">RING-CH-type domain-containing protein</fullName>
    </recommendedName>
</protein>
<dbReference type="PANTHER" id="PTHR46065:SF3">
    <property type="entry name" value="FI20425P1"/>
    <property type="match status" value="1"/>
</dbReference>
<evidence type="ECO:0000256" key="7">
    <source>
        <dbReference type="ARBA" id="ARBA00022833"/>
    </source>
</evidence>
<dbReference type="SUPFAM" id="SSF57850">
    <property type="entry name" value="RING/U-box"/>
    <property type="match status" value="1"/>
</dbReference>
<evidence type="ECO:0000256" key="4">
    <source>
        <dbReference type="ARBA" id="ARBA00022723"/>
    </source>
</evidence>